<organism evidence="7">
    <name type="scientific">marine metagenome</name>
    <dbReference type="NCBI Taxonomy" id="408172"/>
    <lineage>
        <taxon>unclassified sequences</taxon>
        <taxon>metagenomes</taxon>
        <taxon>ecological metagenomes</taxon>
    </lineage>
</organism>
<dbReference type="Pfam" id="PF03706">
    <property type="entry name" value="LPG_synthase_TM"/>
    <property type="match status" value="1"/>
</dbReference>
<sequence length="200" mass="21864">MLLIVGLGLFGLFIYNAGVGQIAAAFSGLGWWTCVVLLPYAMVFSIDTLGWRFTFTHEVAVQLRYRTMWYVRLAGEAINNVIPSMYIGGEAAKVYLLHKRGVPVVNTTSAAVRSKTAQSVAQSTFVAIAALVAAVTLPPEMATAKYIFGGMAVAGFIIMALLFKLQARGMFMTLLGWVRGLGFRLKSMDAKEKSLRHMDE</sequence>
<proteinExistence type="predicted"/>
<reference evidence="7" key="1">
    <citation type="submission" date="2018-05" db="EMBL/GenBank/DDBJ databases">
        <authorList>
            <person name="Lanie J.A."/>
            <person name="Ng W.-L."/>
            <person name="Kazmierczak K.M."/>
            <person name="Andrzejewski T.M."/>
            <person name="Davidsen T.M."/>
            <person name="Wayne K.J."/>
            <person name="Tettelin H."/>
            <person name="Glass J.I."/>
            <person name="Rusch D."/>
            <person name="Podicherti R."/>
            <person name="Tsui H.-C.T."/>
            <person name="Winkler M.E."/>
        </authorList>
    </citation>
    <scope>NUCLEOTIDE SEQUENCE</scope>
</reference>
<accession>A0A383BSC4</accession>
<dbReference type="EMBL" id="UINC01202450">
    <property type="protein sequence ID" value="SVE22258.1"/>
    <property type="molecule type" value="Genomic_DNA"/>
</dbReference>
<dbReference type="AlphaFoldDB" id="A0A383BSC4"/>
<evidence type="ECO:0000256" key="4">
    <source>
        <dbReference type="ARBA" id="ARBA00022989"/>
    </source>
</evidence>
<feature type="non-terminal residue" evidence="7">
    <location>
        <position position="200"/>
    </location>
</feature>
<evidence type="ECO:0000256" key="3">
    <source>
        <dbReference type="ARBA" id="ARBA00022692"/>
    </source>
</evidence>
<name>A0A383BSC4_9ZZZZ</name>
<evidence type="ECO:0000256" key="6">
    <source>
        <dbReference type="SAM" id="Phobius"/>
    </source>
</evidence>
<feature type="transmembrane region" description="Helical" evidence="6">
    <location>
        <begin position="30"/>
        <end position="49"/>
    </location>
</feature>
<evidence type="ECO:0000256" key="5">
    <source>
        <dbReference type="ARBA" id="ARBA00023136"/>
    </source>
</evidence>
<dbReference type="GO" id="GO:0005886">
    <property type="term" value="C:plasma membrane"/>
    <property type="evidence" value="ECO:0007669"/>
    <property type="project" value="UniProtKB-SubCell"/>
</dbReference>
<feature type="transmembrane region" description="Helical" evidence="6">
    <location>
        <begin position="143"/>
        <end position="163"/>
    </location>
</feature>
<comment type="subcellular location">
    <subcellularLocation>
        <location evidence="1">Cell membrane</location>
        <topology evidence="1">Multi-pass membrane protein</topology>
    </subcellularLocation>
</comment>
<evidence type="ECO:0000256" key="2">
    <source>
        <dbReference type="ARBA" id="ARBA00022475"/>
    </source>
</evidence>
<feature type="transmembrane region" description="Helical" evidence="6">
    <location>
        <begin position="119"/>
        <end position="137"/>
    </location>
</feature>
<gene>
    <name evidence="7" type="ORF">METZ01_LOCUS475112</name>
</gene>
<evidence type="ECO:0000313" key="7">
    <source>
        <dbReference type="EMBL" id="SVE22258.1"/>
    </source>
</evidence>
<dbReference type="InterPro" id="IPR022791">
    <property type="entry name" value="L-PG_synthase/AglD"/>
</dbReference>
<evidence type="ECO:0000256" key="1">
    <source>
        <dbReference type="ARBA" id="ARBA00004651"/>
    </source>
</evidence>
<keyword evidence="4 6" id="KW-1133">Transmembrane helix</keyword>
<keyword evidence="3 6" id="KW-0812">Transmembrane</keyword>
<keyword evidence="5 6" id="KW-0472">Membrane</keyword>
<keyword evidence="2" id="KW-1003">Cell membrane</keyword>
<protein>
    <submittedName>
        <fullName evidence="7">Uncharacterized protein</fullName>
    </submittedName>
</protein>